<name>A0ABQ9FXV4_TEGGR</name>
<dbReference type="EMBL" id="JARBDR010000018">
    <property type="protein sequence ID" value="KAJ8322087.1"/>
    <property type="molecule type" value="Genomic_DNA"/>
</dbReference>
<feature type="region of interest" description="Disordered" evidence="1">
    <location>
        <begin position="292"/>
        <end position="321"/>
    </location>
</feature>
<dbReference type="Proteomes" id="UP001217089">
    <property type="component" value="Unassembled WGS sequence"/>
</dbReference>
<sequence length="364" mass="39259">MSQSGEENFQSSEENEIKQEYIEPGSPQEQQRIELEEIETPIQNYAAVEEVREADDSPESGEEIGSSPNGVLIPASTGGSEHVYIEQTQSVVLENTGQIVLENQQSSAETVQAVESISQEVSNSPPTVEVHTTPNGVLSTPGVSYEGIHLHSHSGVTHLQSPFDNATHLLPTEDVEAFFNHMDRPMATSVNLSGAPYTSGNSHLTTLTNAHPSIAQTIYEGSLVDGQGSGNIVTMQPVSFTDSQTSNYLHSSLTPLYVSSPRTIGNSVHYGGTNGSNGTVWTLPVDEALYKGTSTSPNPSQFSPYSSSNERGSSPQTNSYSRNSLPYSSFLNSDLQSSGWSAFNPTGISPDNRVQVYFLRNTTY</sequence>
<gene>
    <name evidence="2" type="ORF">KUTeg_000558</name>
</gene>
<evidence type="ECO:0000256" key="1">
    <source>
        <dbReference type="SAM" id="MobiDB-lite"/>
    </source>
</evidence>
<keyword evidence="3" id="KW-1185">Reference proteome</keyword>
<evidence type="ECO:0000313" key="3">
    <source>
        <dbReference type="Proteomes" id="UP001217089"/>
    </source>
</evidence>
<protein>
    <submittedName>
        <fullName evidence="2">Uncharacterized protein</fullName>
    </submittedName>
</protein>
<organism evidence="2 3">
    <name type="scientific">Tegillarca granosa</name>
    <name type="common">Malaysian cockle</name>
    <name type="synonym">Anadara granosa</name>
    <dbReference type="NCBI Taxonomy" id="220873"/>
    <lineage>
        <taxon>Eukaryota</taxon>
        <taxon>Metazoa</taxon>
        <taxon>Spiralia</taxon>
        <taxon>Lophotrochozoa</taxon>
        <taxon>Mollusca</taxon>
        <taxon>Bivalvia</taxon>
        <taxon>Autobranchia</taxon>
        <taxon>Pteriomorphia</taxon>
        <taxon>Arcoida</taxon>
        <taxon>Arcoidea</taxon>
        <taxon>Arcidae</taxon>
        <taxon>Tegillarca</taxon>
    </lineage>
</organism>
<comment type="caution">
    <text evidence="2">The sequence shown here is derived from an EMBL/GenBank/DDBJ whole genome shotgun (WGS) entry which is preliminary data.</text>
</comment>
<evidence type="ECO:0000313" key="2">
    <source>
        <dbReference type="EMBL" id="KAJ8322087.1"/>
    </source>
</evidence>
<feature type="region of interest" description="Disordered" evidence="1">
    <location>
        <begin position="1"/>
        <end position="37"/>
    </location>
</feature>
<proteinExistence type="predicted"/>
<feature type="compositionally biased region" description="Polar residues" evidence="1">
    <location>
        <begin position="1"/>
        <end position="12"/>
    </location>
</feature>
<reference evidence="2 3" key="1">
    <citation type="submission" date="2022-12" db="EMBL/GenBank/DDBJ databases">
        <title>Chromosome-level genome of Tegillarca granosa.</title>
        <authorList>
            <person name="Kim J."/>
        </authorList>
    </citation>
    <scope>NUCLEOTIDE SEQUENCE [LARGE SCALE GENOMIC DNA]</scope>
    <source>
        <strain evidence="2">Teg-2019</strain>
        <tissue evidence="2">Adductor muscle</tissue>
    </source>
</reference>
<accession>A0ABQ9FXV4</accession>